<accession>A0A2N5U449</accession>
<dbReference type="Proteomes" id="UP000235388">
    <property type="component" value="Unassembled WGS sequence"/>
</dbReference>
<dbReference type="AlphaFoldDB" id="A0A2N5U449"/>
<reference evidence="2 3" key="1">
    <citation type="submission" date="2017-11" db="EMBL/GenBank/DDBJ databases">
        <title>De novo assembly and phasing of dikaryotic genomes from two isolates of Puccinia coronata f. sp. avenae, the causal agent of oat crown rust.</title>
        <authorList>
            <person name="Miller M.E."/>
            <person name="Zhang Y."/>
            <person name="Omidvar V."/>
            <person name="Sperschneider J."/>
            <person name="Schwessinger B."/>
            <person name="Raley C."/>
            <person name="Palmer J.M."/>
            <person name="Garnica D."/>
            <person name="Upadhyaya N."/>
            <person name="Rathjen J."/>
            <person name="Taylor J.M."/>
            <person name="Park R.F."/>
            <person name="Dodds P.N."/>
            <person name="Hirsch C.D."/>
            <person name="Kianian S.F."/>
            <person name="Figueroa M."/>
        </authorList>
    </citation>
    <scope>NUCLEOTIDE SEQUENCE [LARGE SCALE GENOMIC DNA]</scope>
    <source>
        <strain evidence="2">12NC29</strain>
    </source>
</reference>
<comment type="caution">
    <text evidence="2">The sequence shown here is derived from an EMBL/GenBank/DDBJ whole genome shotgun (WGS) entry which is preliminary data.</text>
</comment>
<sequence>MYTLARKLPNGQYLAPPQVSHCQQGTHSASPAGHDGLATPNAAGDLPLESKADSSSDNDLDPAGQHENPPTPGGATTQLSADLSFTLPPTVDLGLVNQSPARMVHQSPTCVDQEFSRLNFSSCQGGRGENSGPPTRKAPASSRGVSSIRLVSGPVATPSVLPSLFSSITTASRQFLPLTARGLSMTLDQFLTHAWFDLDNQVVRFLISMNQIHH</sequence>
<feature type="region of interest" description="Disordered" evidence="1">
    <location>
        <begin position="122"/>
        <end position="143"/>
    </location>
</feature>
<evidence type="ECO:0000313" key="2">
    <source>
        <dbReference type="EMBL" id="PLW32525.1"/>
    </source>
</evidence>
<dbReference type="EMBL" id="PGCJ01000320">
    <property type="protein sequence ID" value="PLW32525.1"/>
    <property type="molecule type" value="Genomic_DNA"/>
</dbReference>
<organism evidence="2 3">
    <name type="scientific">Puccinia coronata f. sp. avenae</name>
    <dbReference type="NCBI Taxonomy" id="200324"/>
    <lineage>
        <taxon>Eukaryota</taxon>
        <taxon>Fungi</taxon>
        <taxon>Dikarya</taxon>
        <taxon>Basidiomycota</taxon>
        <taxon>Pucciniomycotina</taxon>
        <taxon>Pucciniomycetes</taxon>
        <taxon>Pucciniales</taxon>
        <taxon>Pucciniaceae</taxon>
        <taxon>Puccinia</taxon>
    </lineage>
</organism>
<name>A0A2N5U449_9BASI</name>
<proteinExistence type="predicted"/>
<keyword evidence="3" id="KW-1185">Reference proteome</keyword>
<gene>
    <name evidence="2" type="ORF">PCANC_22442</name>
</gene>
<protein>
    <submittedName>
        <fullName evidence="2">Uncharacterized protein</fullName>
    </submittedName>
</protein>
<feature type="region of interest" description="Disordered" evidence="1">
    <location>
        <begin position="1"/>
        <end position="79"/>
    </location>
</feature>
<evidence type="ECO:0000256" key="1">
    <source>
        <dbReference type="SAM" id="MobiDB-lite"/>
    </source>
</evidence>
<evidence type="ECO:0000313" key="3">
    <source>
        <dbReference type="Proteomes" id="UP000235388"/>
    </source>
</evidence>
<feature type="compositionally biased region" description="Polar residues" evidence="1">
    <location>
        <begin position="20"/>
        <end position="29"/>
    </location>
</feature>